<feature type="signal peptide" evidence="2">
    <location>
        <begin position="1"/>
        <end position="24"/>
    </location>
</feature>
<sequence length="159" mass="16381">MGVWSKLALLAAGALVGGAATRVASDPAARDAIGRHLQPGTTVATTSGGDVARRPASRAVELLHGTARRLGAFAARVRAGMDEREAQLREQFGVRSPVDHTANHPADPHRAAAGPAAHDDAVPAAGAPWHAVTAHHCASAPEEPRGRIVDNVPSEGNER</sequence>
<organism evidence="3 4">
    <name type="scientific">Kocuria tytonicola</name>
    <dbReference type="NCBI Taxonomy" id="2055946"/>
    <lineage>
        <taxon>Bacteria</taxon>
        <taxon>Bacillati</taxon>
        <taxon>Actinomycetota</taxon>
        <taxon>Actinomycetes</taxon>
        <taxon>Micrococcales</taxon>
        <taxon>Micrococcaceae</taxon>
        <taxon>Kocuria</taxon>
    </lineage>
</organism>
<feature type="chain" id="PRO_5038961528" description="YtxH domain-containing protein" evidence="2">
    <location>
        <begin position="25"/>
        <end position="159"/>
    </location>
</feature>
<dbReference type="Proteomes" id="UP000277871">
    <property type="component" value="Unassembled WGS sequence"/>
</dbReference>
<gene>
    <name evidence="3" type="ORF">EAE32_07810</name>
</gene>
<dbReference type="AlphaFoldDB" id="A0A3L9L8F4"/>
<protein>
    <recommendedName>
        <fullName evidence="5">YtxH domain-containing protein</fullName>
    </recommendedName>
</protein>
<reference evidence="3 4" key="1">
    <citation type="submission" date="2018-10" db="EMBL/GenBank/DDBJ databases">
        <title>Kocuria tytonicola, new bacteria from the preen glands of American barn owls (Tyto furcata).</title>
        <authorList>
            <person name="Braun M.S."/>
            <person name="Wang E."/>
            <person name="Zimmermann S."/>
            <person name="Boutin S."/>
            <person name="Wagner H."/>
            <person name="Wink M."/>
        </authorList>
    </citation>
    <scope>NUCLEOTIDE SEQUENCE [LARGE SCALE GENOMIC DNA]</scope>
    <source>
        <strain evidence="3 4">473</strain>
    </source>
</reference>
<keyword evidence="4" id="KW-1185">Reference proteome</keyword>
<comment type="caution">
    <text evidence="3">The sequence shown here is derived from an EMBL/GenBank/DDBJ whole genome shotgun (WGS) entry which is preliminary data.</text>
</comment>
<feature type="region of interest" description="Disordered" evidence="1">
    <location>
        <begin position="137"/>
        <end position="159"/>
    </location>
</feature>
<feature type="compositionally biased region" description="Low complexity" evidence="1">
    <location>
        <begin position="111"/>
        <end position="120"/>
    </location>
</feature>
<dbReference type="RefSeq" id="WP_121864676.1">
    <property type="nucleotide sequence ID" value="NZ_RDEX01000001.1"/>
</dbReference>
<accession>A0A3L9L8F4</accession>
<evidence type="ECO:0008006" key="5">
    <source>
        <dbReference type="Google" id="ProtNLM"/>
    </source>
</evidence>
<evidence type="ECO:0000313" key="4">
    <source>
        <dbReference type="Proteomes" id="UP000277871"/>
    </source>
</evidence>
<evidence type="ECO:0000313" key="3">
    <source>
        <dbReference type="EMBL" id="RLY95005.1"/>
    </source>
</evidence>
<feature type="region of interest" description="Disordered" evidence="1">
    <location>
        <begin position="97"/>
        <end position="120"/>
    </location>
</feature>
<proteinExistence type="predicted"/>
<name>A0A3L9L8F4_9MICC</name>
<feature type="compositionally biased region" description="Basic and acidic residues" evidence="1">
    <location>
        <begin position="97"/>
        <end position="110"/>
    </location>
</feature>
<keyword evidence="2" id="KW-0732">Signal</keyword>
<evidence type="ECO:0000256" key="2">
    <source>
        <dbReference type="SAM" id="SignalP"/>
    </source>
</evidence>
<evidence type="ECO:0000256" key="1">
    <source>
        <dbReference type="SAM" id="MobiDB-lite"/>
    </source>
</evidence>
<dbReference type="EMBL" id="RDEX01000001">
    <property type="protein sequence ID" value="RLY95005.1"/>
    <property type="molecule type" value="Genomic_DNA"/>
</dbReference>